<accession>A0ABD5SYL5</accession>
<reference evidence="1 2" key="1">
    <citation type="journal article" date="2019" name="Int. J. Syst. Evol. Microbiol.">
        <title>The Global Catalogue of Microorganisms (GCM) 10K type strain sequencing project: providing services to taxonomists for standard genome sequencing and annotation.</title>
        <authorList>
            <consortium name="The Broad Institute Genomics Platform"/>
            <consortium name="The Broad Institute Genome Sequencing Center for Infectious Disease"/>
            <person name="Wu L."/>
            <person name="Ma J."/>
        </authorList>
    </citation>
    <scope>NUCLEOTIDE SEQUENCE [LARGE SCALE GENOMIC DNA]</scope>
    <source>
        <strain evidence="1 2">PJ61</strain>
    </source>
</reference>
<comment type="caution">
    <text evidence="1">The sequence shown here is derived from an EMBL/GenBank/DDBJ whole genome shotgun (WGS) entry which is preliminary data.</text>
</comment>
<dbReference type="AlphaFoldDB" id="A0ABD5SYL5"/>
<dbReference type="Proteomes" id="UP001596274">
    <property type="component" value="Unassembled WGS sequence"/>
</dbReference>
<organism evidence="1 2">
    <name type="scientific">Halorubrum pallidum</name>
    <dbReference type="NCBI Taxonomy" id="1526114"/>
    <lineage>
        <taxon>Archaea</taxon>
        <taxon>Methanobacteriati</taxon>
        <taxon>Methanobacteriota</taxon>
        <taxon>Stenosarchaea group</taxon>
        <taxon>Halobacteria</taxon>
        <taxon>Halobacteriales</taxon>
        <taxon>Haloferacaceae</taxon>
        <taxon>Halorubrum</taxon>
    </lineage>
</organism>
<evidence type="ECO:0000313" key="2">
    <source>
        <dbReference type="Proteomes" id="UP001596274"/>
    </source>
</evidence>
<protein>
    <submittedName>
        <fullName evidence="1">Uncharacterized protein</fullName>
    </submittedName>
</protein>
<sequence>MAATNEQQSTEDEASHKKVSGWVSMALEAAVDADASESTMRDALYAKADVAVDKRHTVVDDEEPAGDGVKRVYGWISEPVETRVADSEAATEMREALLDVSSLDVPLANVEIDSVETGRDHTLVQIHGLAPEEIPASVDRDSGVEKDMAVELANDIHSFIKANYPCLDHDGVSVAAGEVPTTAAPEYPDE</sequence>
<dbReference type="EMBL" id="JBHSWT010000043">
    <property type="protein sequence ID" value="MFC6770323.1"/>
    <property type="molecule type" value="Genomic_DNA"/>
</dbReference>
<keyword evidence="2" id="KW-1185">Reference proteome</keyword>
<proteinExistence type="predicted"/>
<gene>
    <name evidence="1" type="ORF">ACFQDD_02075</name>
</gene>
<name>A0ABD5SYL5_9EURY</name>
<evidence type="ECO:0000313" key="1">
    <source>
        <dbReference type="EMBL" id="MFC6770323.1"/>
    </source>
</evidence>